<reference evidence="13" key="2">
    <citation type="submission" date="2012-08" db="EMBL/GenBank/DDBJ databases">
        <title>Genome sequence of Kazachstania naganishii.</title>
        <authorList>
            <person name="Gordon J.L."/>
            <person name="Armisen D."/>
            <person name="Proux-Wera E."/>
            <person name="OhEigeartaigh S.S."/>
            <person name="Byrne K.P."/>
            <person name="Wolfe K.H."/>
        </authorList>
    </citation>
    <scope>NUCLEOTIDE SEQUENCE [LARGE SCALE GENOMIC DNA]</scope>
    <source>
        <strain evidence="13">ATCC MYA-139 / BCRC 22969 / CBS 8797 / CCRC 22969 / KCTC 17520 / NBRC 10181 / NCYC 3082</strain>
    </source>
</reference>
<sequence>MLRFCLSKRFYAKSAAKSVQTIVNPGDVPHDGTVFSMIQPTGMFHLGNYLGATRVWKQLNDSKGPAQTLVFGVADLHAITVPKPDSAQFRESRLGAVASVLACGVTPDRSILMMQSMIPEHSQLNWLLGTMTSMGYLNRMTQWKSKSQSSGNTDSVKLGLFAYPVLQAADILLYRATHVPVGEDQAQHLELTRYVAHQFNSLYKRDYFPAPQTLLTRSKKVLSLTDPCKKMSKSDGDTMSQIYMNDPPEIIRQKIRKAVTDSITTEFYYDSVGRPGLSNLIDIASGVGDTSVAQVERDIAHLRDYRSLKDYVSDLLIAELTGPRQEYKRLIADRGYLLSVAAEGSRRAREIAHRTLAEVMDLMGF</sequence>
<evidence type="ECO:0000256" key="3">
    <source>
        <dbReference type="ARBA" id="ARBA00013161"/>
    </source>
</evidence>
<dbReference type="HOGENOM" id="CLU_029244_1_3_1"/>
<organism evidence="12 13">
    <name type="scientific">Huiozyma naganishii (strain ATCC MYA-139 / BCRC 22969 / CBS 8797 / KCTC 17520 / NBRC 10181 / NCYC 3082 / Yp74L-3)</name>
    <name type="common">Yeast</name>
    <name type="synonym">Kazachstania naganishii</name>
    <dbReference type="NCBI Taxonomy" id="1071383"/>
    <lineage>
        <taxon>Eukaryota</taxon>
        <taxon>Fungi</taxon>
        <taxon>Dikarya</taxon>
        <taxon>Ascomycota</taxon>
        <taxon>Saccharomycotina</taxon>
        <taxon>Saccharomycetes</taxon>
        <taxon>Saccharomycetales</taxon>
        <taxon>Saccharomycetaceae</taxon>
        <taxon>Huiozyma</taxon>
    </lineage>
</organism>
<evidence type="ECO:0000313" key="12">
    <source>
        <dbReference type="EMBL" id="CCK69721.1"/>
    </source>
</evidence>
<dbReference type="PROSITE" id="PS00178">
    <property type="entry name" value="AA_TRNA_LIGASE_I"/>
    <property type="match status" value="1"/>
</dbReference>
<dbReference type="GO" id="GO:0005759">
    <property type="term" value="C:mitochondrial matrix"/>
    <property type="evidence" value="ECO:0007669"/>
    <property type="project" value="UniProtKB-SubCell"/>
</dbReference>
<dbReference type="InterPro" id="IPR002305">
    <property type="entry name" value="aa-tRNA-synth_Ic"/>
</dbReference>
<evidence type="ECO:0000256" key="11">
    <source>
        <dbReference type="RuleBase" id="RU363036"/>
    </source>
</evidence>
<dbReference type="FunFam" id="1.10.240.10:FF:000002">
    <property type="entry name" value="Tryptophan--tRNA ligase"/>
    <property type="match status" value="1"/>
</dbReference>
<keyword evidence="4 11" id="KW-0436">Ligase</keyword>
<keyword evidence="13" id="KW-1185">Reference proteome</keyword>
<dbReference type="Proteomes" id="UP000006310">
    <property type="component" value="Chromosome 3"/>
</dbReference>
<name>J7S6E9_HUIN7</name>
<dbReference type="EC" id="6.1.1.2" evidence="3"/>
<accession>J7S6E9</accession>
<protein>
    <recommendedName>
        <fullName evidence="10">Tryptophan--tRNA ligase, mitochondrial</fullName>
        <ecNumber evidence="3">6.1.1.2</ecNumber>
    </recommendedName>
    <alternativeName>
        <fullName evidence="9">Tryptophanyl-tRNA synthetase</fullName>
    </alternativeName>
</protein>
<dbReference type="PANTHER" id="PTHR43766:SF1">
    <property type="entry name" value="TRYPTOPHAN--TRNA LIGASE, MITOCHONDRIAL"/>
    <property type="match status" value="1"/>
</dbReference>
<dbReference type="Pfam" id="PF00579">
    <property type="entry name" value="tRNA-synt_1b"/>
    <property type="match status" value="1"/>
</dbReference>
<reference evidence="12 13" key="1">
    <citation type="journal article" date="2011" name="Proc. Natl. Acad. Sci. U.S.A.">
        <title>Evolutionary erosion of yeast sex chromosomes by mating-type switching accidents.</title>
        <authorList>
            <person name="Gordon J.L."/>
            <person name="Armisen D."/>
            <person name="Proux-Wera E."/>
            <person name="Oheigeartaigh S.S."/>
            <person name="Byrne K.P."/>
            <person name="Wolfe K.H."/>
        </authorList>
    </citation>
    <scope>NUCLEOTIDE SEQUENCE [LARGE SCALE GENOMIC DNA]</scope>
    <source>
        <strain evidence="13">ATCC MYA-139 / BCRC 22969 / CBS 8797 / CCRC 22969 / KCTC 17520 / NBRC 10181 / NCYC 3082</strain>
    </source>
</reference>
<dbReference type="RefSeq" id="XP_022463967.1">
    <property type="nucleotide sequence ID" value="XM_022607364.1"/>
</dbReference>
<dbReference type="FunFam" id="3.40.50.620:FF:000082">
    <property type="entry name" value="MSW1p Mitochondrial tryptophanyl-tRNA synthetase"/>
    <property type="match status" value="1"/>
</dbReference>
<dbReference type="Gene3D" id="1.10.240.10">
    <property type="entry name" value="Tyrosyl-Transfer RNA Synthetase"/>
    <property type="match status" value="1"/>
</dbReference>
<dbReference type="GO" id="GO:0070183">
    <property type="term" value="P:mitochondrial tryptophanyl-tRNA aminoacylation"/>
    <property type="evidence" value="ECO:0007669"/>
    <property type="project" value="EnsemblFungi"/>
</dbReference>
<evidence type="ECO:0000256" key="9">
    <source>
        <dbReference type="ARBA" id="ARBA00030268"/>
    </source>
</evidence>
<dbReference type="PANTHER" id="PTHR43766">
    <property type="entry name" value="TRYPTOPHAN--TRNA LIGASE, MITOCHONDRIAL"/>
    <property type="match status" value="1"/>
</dbReference>
<evidence type="ECO:0000256" key="5">
    <source>
        <dbReference type="ARBA" id="ARBA00022741"/>
    </source>
</evidence>
<dbReference type="PRINTS" id="PR01039">
    <property type="entry name" value="TRNASYNTHTRP"/>
</dbReference>
<gene>
    <name evidence="12" type="primary">KNAG0C06250</name>
    <name evidence="12" type="ordered locus">KNAG_0C06250</name>
</gene>
<dbReference type="GeneID" id="34525401"/>
<dbReference type="EMBL" id="HE978316">
    <property type="protein sequence ID" value="CCK69721.1"/>
    <property type="molecule type" value="Genomic_DNA"/>
</dbReference>
<dbReference type="Gene3D" id="3.40.50.620">
    <property type="entry name" value="HUPs"/>
    <property type="match status" value="1"/>
</dbReference>
<dbReference type="KEGG" id="kng:KNAG_0C06250"/>
<dbReference type="CDD" id="cd00806">
    <property type="entry name" value="TrpRS_core"/>
    <property type="match status" value="1"/>
</dbReference>
<dbReference type="InterPro" id="IPR050203">
    <property type="entry name" value="Trp-tRNA_synthetase"/>
</dbReference>
<keyword evidence="5 11" id="KW-0547">Nucleotide-binding</keyword>
<evidence type="ECO:0000256" key="4">
    <source>
        <dbReference type="ARBA" id="ARBA00022598"/>
    </source>
</evidence>
<dbReference type="STRING" id="1071383.J7S6E9"/>
<evidence type="ECO:0000256" key="6">
    <source>
        <dbReference type="ARBA" id="ARBA00022840"/>
    </source>
</evidence>
<evidence type="ECO:0000256" key="2">
    <source>
        <dbReference type="ARBA" id="ARBA00005594"/>
    </source>
</evidence>
<evidence type="ECO:0000313" key="13">
    <source>
        <dbReference type="Proteomes" id="UP000006310"/>
    </source>
</evidence>
<dbReference type="GO" id="GO:0005524">
    <property type="term" value="F:ATP binding"/>
    <property type="evidence" value="ECO:0007669"/>
    <property type="project" value="UniProtKB-KW"/>
</dbReference>
<dbReference type="InterPro" id="IPR002306">
    <property type="entry name" value="Trp-tRNA-ligase"/>
</dbReference>
<evidence type="ECO:0000256" key="10">
    <source>
        <dbReference type="ARBA" id="ARBA00069760"/>
    </source>
</evidence>
<evidence type="ECO:0000256" key="8">
    <source>
        <dbReference type="ARBA" id="ARBA00023146"/>
    </source>
</evidence>
<comment type="subcellular location">
    <subcellularLocation>
        <location evidence="1">Mitochondrion matrix</location>
    </subcellularLocation>
</comment>
<evidence type="ECO:0000256" key="1">
    <source>
        <dbReference type="ARBA" id="ARBA00004305"/>
    </source>
</evidence>
<comment type="similarity">
    <text evidence="2 11">Belongs to the class-I aminoacyl-tRNA synthetase family.</text>
</comment>
<keyword evidence="6 11" id="KW-0067">ATP-binding</keyword>
<proteinExistence type="inferred from homology"/>
<dbReference type="InterPro" id="IPR014729">
    <property type="entry name" value="Rossmann-like_a/b/a_fold"/>
</dbReference>
<dbReference type="OMA" id="PNHIRIE"/>
<dbReference type="eggNOG" id="KOG2713">
    <property type="taxonomic scope" value="Eukaryota"/>
</dbReference>
<evidence type="ECO:0000256" key="7">
    <source>
        <dbReference type="ARBA" id="ARBA00022917"/>
    </source>
</evidence>
<dbReference type="AlphaFoldDB" id="J7S6E9"/>
<dbReference type="GO" id="GO:0004830">
    <property type="term" value="F:tryptophan-tRNA ligase activity"/>
    <property type="evidence" value="ECO:0007669"/>
    <property type="project" value="UniProtKB-EC"/>
</dbReference>
<dbReference type="NCBIfam" id="TIGR00233">
    <property type="entry name" value="trpS"/>
    <property type="match status" value="1"/>
</dbReference>
<dbReference type="OrthoDB" id="15808at2759"/>
<dbReference type="SUPFAM" id="SSF52374">
    <property type="entry name" value="Nucleotidylyl transferase"/>
    <property type="match status" value="1"/>
</dbReference>
<keyword evidence="7 11" id="KW-0648">Protein biosynthesis</keyword>
<dbReference type="InterPro" id="IPR001412">
    <property type="entry name" value="aa-tRNA-synth_I_CS"/>
</dbReference>
<keyword evidence="8 11" id="KW-0030">Aminoacyl-tRNA synthetase</keyword>